<dbReference type="InterPro" id="IPR017968">
    <property type="entry name" value="Acylphosphatase_CS"/>
</dbReference>
<sequence length="99" mass="10980">MRAFSTITYRMSKRISFKVEGVVQGVNFRSWTEQKANGLNVTGWVKNADDGTVIGEAQGDQSSLDKFVQHLNMGPQPAKVKKVDRKDIDSKDGESSFGQ</sequence>
<dbReference type="SUPFAM" id="SSF54975">
    <property type="entry name" value="Acylphosphatase/BLUF domain-like"/>
    <property type="match status" value="1"/>
</dbReference>
<name>A0A9Q8PH04_PASFU</name>
<feature type="region of interest" description="Disordered" evidence="4">
    <location>
        <begin position="75"/>
        <end position="99"/>
    </location>
</feature>
<proteinExistence type="inferred from homology"/>
<dbReference type="PANTHER" id="PTHR47268:SF4">
    <property type="entry name" value="ACYLPHOSPHATASE"/>
    <property type="match status" value="1"/>
</dbReference>
<accession>A0A9Q8PH04</accession>
<evidence type="ECO:0000259" key="5">
    <source>
        <dbReference type="PROSITE" id="PS51160"/>
    </source>
</evidence>
<feature type="compositionally biased region" description="Basic and acidic residues" evidence="4">
    <location>
        <begin position="84"/>
        <end position="99"/>
    </location>
</feature>
<reference evidence="6" key="2">
    <citation type="journal article" date="2022" name="Microb. Genom.">
        <title>A chromosome-scale genome assembly of the tomato pathogen Cladosporium fulvum reveals a compartmentalized genome architecture and the presence of a dispensable chromosome.</title>
        <authorList>
            <person name="Zaccaron A.Z."/>
            <person name="Chen L.H."/>
            <person name="Samaras A."/>
            <person name="Stergiopoulos I."/>
        </authorList>
    </citation>
    <scope>NUCLEOTIDE SEQUENCE</scope>
    <source>
        <strain evidence="6">Race5_Kim</strain>
    </source>
</reference>
<dbReference type="PRINTS" id="PR00112">
    <property type="entry name" value="ACYLPHPHTASE"/>
</dbReference>
<feature type="active site" evidence="1">
    <location>
        <position position="47"/>
    </location>
</feature>
<dbReference type="EC" id="3.6.1.7" evidence="1 2"/>
<dbReference type="Gene3D" id="3.30.70.100">
    <property type="match status" value="1"/>
</dbReference>
<feature type="domain" description="Acylphosphatase-like" evidence="5">
    <location>
        <begin position="14"/>
        <end position="99"/>
    </location>
</feature>
<reference evidence="6" key="1">
    <citation type="submission" date="2021-12" db="EMBL/GenBank/DDBJ databases">
        <authorList>
            <person name="Zaccaron A."/>
            <person name="Stergiopoulos I."/>
        </authorList>
    </citation>
    <scope>NUCLEOTIDE SEQUENCE</scope>
    <source>
        <strain evidence="6">Race5_Kim</strain>
    </source>
</reference>
<keyword evidence="7" id="KW-1185">Reference proteome</keyword>
<dbReference type="PROSITE" id="PS00150">
    <property type="entry name" value="ACYLPHOSPHATASE_1"/>
    <property type="match status" value="1"/>
</dbReference>
<evidence type="ECO:0000313" key="6">
    <source>
        <dbReference type="EMBL" id="UJO22252.1"/>
    </source>
</evidence>
<feature type="active site" evidence="1">
    <location>
        <position position="29"/>
    </location>
</feature>
<dbReference type="PROSITE" id="PS00151">
    <property type="entry name" value="ACYLPHOSPHATASE_2"/>
    <property type="match status" value="1"/>
</dbReference>
<dbReference type="EMBL" id="CP090171">
    <property type="protein sequence ID" value="UJO22252.1"/>
    <property type="molecule type" value="Genomic_DNA"/>
</dbReference>
<dbReference type="AlphaFoldDB" id="A0A9Q8PH04"/>
<evidence type="ECO:0000256" key="3">
    <source>
        <dbReference type="RuleBase" id="RU004168"/>
    </source>
</evidence>
<dbReference type="GeneID" id="71988888"/>
<evidence type="ECO:0000256" key="1">
    <source>
        <dbReference type="PROSITE-ProRule" id="PRU00520"/>
    </source>
</evidence>
<dbReference type="InterPro" id="IPR020456">
    <property type="entry name" value="Acylphosphatase"/>
</dbReference>
<evidence type="ECO:0000256" key="2">
    <source>
        <dbReference type="RuleBase" id="RU000553"/>
    </source>
</evidence>
<evidence type="ECO:0000256" key="4">
    <source>
        <dbReference type="SAM" id="MobiDB-lite"/>
    </source>
</evidence>
<dbReference type="OrthoDB" id="7961613at2759"/>
<dbReference type="RefSeq" id="XP_047766618.1">
    <property type="nucleotide sequence ID" value="XM_047908158.1"/>
</dbReference>
<dbReference type="PROSITE" id="PS51160">
    <property type="entry name" value="ACYLPHOSPHATASE_3"/>
    <property type="match status" value="1"/>
</dbReference>
<gene>
    <name evidence="6" type="ORF">CLAFUR5_09010</name>
</gene>
<protein>
    <recommendedName>
        <fullName evidence="1 2">Acylphosphatase</fullName>
        <ecNumber evidence="1 2">3.6.1.7</ecNumber>
    </recommendedName>
</protein>
<dbReference type="InterPro" id="IPR036046">
    <property type="entry name" value="Acylphosphatase-like_dom_sf"/>
</dbReference>
<evidence type="ECO:0000313" key="7">
    <source>
        <dbReference type="Proteomes" id="UP000756132"/>
    </source>
</evidence>
<dbReference type="Pfam" id="PF00708">
    <property type="entry name" value="Acylphosphatase"/>
    <property type="match status" value="1"/>
</dbReference>
<dbReference type="Proteomes" id="UP000756132">
    <property type="component" value="Chromosome 9"/>
</dbReference>
<keyword evidence="1 2" id="KW-0378">Hydrolase</keyword>
<dbReference type="GO" id="GO:0003998">
    <property type="term" value="F:acylphosphatase activity"/>
    <property type="evidence" value="ECO:0007669"/>
    <property type="project" value="UniProtKB-EC"/>
</dbReference>
<comment type="catalytic activity">
    <reaction evidence="1 2">
        <text>an acyl phosphate + H2O = a carboxylate + phosphate + H(+)</text>
        <dbReference type="Rhea" id="RHEA:14965"/>
        <dbReference type="ChEBI" id="CHEBI:15377"/>
        <dbReference type="ChEBI" id="CHEBI:15378"/>
        <dbReference type="ChEBI" id="CHEBI:29067"/>
        <dbReference type="ChEBI" id="CHEBI:43474"/>
        <dbReference type="ChEBI" id="CHEBI:59918"/>
        <dbReference type="EC" id="3.6.1.7"/>
    </reaction>
</comment>
<dbReference type="KEGG" id="ffu:CLAFUR5_09010"/>
<comment type="similarity">
    <text evidence="3">Belongs to the acylphosphatase family.</text>
</comment>
<dbReference type="PANTHER" id="PTHR47268">
    <property type="entry name" value="ACYLPHOSPHATASE"/>
    <property type="match status" value="1"/>
</dbReference>
<dbReference type="InterPro" id="IPR001792">
    <property type="entry name" value="Acylphosphatase-like_dom"/>
</dbReference>
<organism evidence="6 7">
    <name type="scientific">Passalora fulva</name>
    <name type="common">Tomato leaf mold</name>
    <name type="synonym">Cladosporium fulvum</name>
    <dbReference type="NCBI Taxonomy" id="5499"/>
    <lineage>
        <taxon>Eukaryota</taxon>
        <taxon>Fungi</taxon>
        <taxon>Dikarya</taxon>
        <taxon>Ascomycota</taxon>
        <taxon>Pezizomycotina</taxon>
        <taxon>Dothideomycetes</taxon>
        <taxon>Dothideomycetidae</taxon>
        <taxon>Mycosphaerellales</taxon>
        <taxon>Mycosphaerellaceae</taxon>
        <taxon>Fulvia</taxon>
    </lineage>
</organism>